<comment type="caution">
    <text evidence="2">The sequence shown here is derived from an EMBL/GenBank/DDBJ whole genome shotgun (WGS) entry which is preliminary data.</text>
</comment>
<feature type="transmembrane region" description="Helical" evidence="1">
    <location>
        <begin position="16"/>
        <end position="43"/>
    </location>
</feature>
<sequence>MCLSSGGDACPKHTCLFVWCILWHLSPFVEVMCSFILFIWFGGVCCVEEVAEVTLMPLFYQHSFTPVRGCGVCCICWFCSEVIYRSVINTALPQLGALMYAVFVGCVLRLYLDSKSSLAWLLKEVVD</sequence>
<keyword evidence="1" id="KW-0812">Transmembrane</keyword>
<keyword evidence="1" id="KW-1133">Transmembrane helix</keyword>
<gene>
    <name evidence="2" type="ORF">HAX54_017608</name>
</gene>
<protein>
    <submittedName>
        <fullName evidence="2">Uncharacterized protein</fullName>
    </submittedName>
</protein>
<evidence type="ECO:0000313" key="3">
    <source>
        <dbReference type="Proteomes" id="UP000823775"/>
    </source>
</evidence>
<feature type="transmembrane region" description="Helical" evidence="1">
    <location>
        <begin position="91"/>
        <end position="112"/>
    </location>
</feature>
<reference evidence="2 3" key="1">
    <citation type="journal article" date="2021" name="BMC Genomics">
        <title>Datura genome reveals duplications of psychoactive alkaloid biosynthetic genes and high mutation rate following tissue culture.</title>
        <authorList>
            <person name="Rajewski A."/>
            <person name="Carter-House D."/>
            <person name="Stajich J."/>
            <person name="Litt A."/>
        </authorList>
    </citation>
    <scope>NUCLEOTIDE SEQUENCE [LARGE SCALE GENOMIC DNA]</scope>
    <source>
        <strain evidence="2">AR-01</strain>
    </source>
</reference>
<accession>A0ABS8S0Q9</accession>
<dbReference type="Proteomes" id="UP000823775">
    <property type="component" value="Unassembled WGS sequence"/>
</dbReference>
<evidence type="ECO:0000256" key="1">
    <source>
        <dbReference type="SAM" id="Phobius"/>
    </source>
</evidence>
<keyword evidence="1" id="KW-0472">Membrane</keyword>
<keyword evidence="3" id="KW-1185">Reference proteome</keyword>
<name>A0ABS8S0Q9_DATST</name>
<proteinExistence type="predicted"/>
<dbReference type="EMBL" id="JACEIK010000217">
    <property type="protein sequence ID" value="MCD7452629.1"/>
    <property type="molecule type" value="Genomic_DNA"/>
</dbReference>
<organism evidence="2 3">
    <name type="scientific">Datura stramonium</name>
    <name type="common">Jimsonweed</name>
    <name type="synonym">Common thornapple</name>
    <dbReference type="NCBI Taxonomy" id="4076"/>
    <lineage>
        <taxon>Eukaryota</taxon>
        <taxon>Viridiplantae</taxon>
        <taxon>Streptophyta</taxon>
        <taxon>Embryophyta</taxon>
        <taxon>Tracheophyta</taxon>
        <taxon>Spermatophyta</taxon>
        <taxon>Magnoliopsida</taxon>
        <taxon>eudicotyledons</taxon>
        <taxon>Gunneridae</taxon>
        <taxon>Pentapetalae</taxon>
        <taxon>asterids</taxon>
        <taxon>lamiids</taxon>
        <taxon>Solanales</taxon>
        <taxon>Solanaceae</taxon>
        <taxon>Solanoideae</taxon>
        <taxon>Datureae</taxon>
        <taxon>Datura</taxon>
    </lineage>
</organism>
<evidence type="ECO:0000313" key="2">
    <source>
        <dbReference type="EMBL" id="MCD7452629.1"/>
    </source>
</evidence>